<dbReference type="InterPro" id="IPR037401">
    <property type="entry name" value="SnoaL-like"/>
</dbReference>
<dbReference type="GO" id="GO:0016853">
    <property type="term" value="F:isomerase activity"/>
    <property type="evidence" value="ECO:0007669"/>
    <property type="project" value="UniProtKB-KW"/>
</dbReference>
<gene>
    <name evidence="2" type="ORF">N805_07850</name>
</gene>
<dbReference type="EMBL" id="CP010979">
    <property type="protein sequence ID" value="AJQ47137.1"/>
    <property type="molecule type" value="Genomic_DNA"/>
</dbReference>
<dbReference type="InterPro" id="IPR032710">
    <property type="entry name" value="NTF2-like_dom_sf"/>
</dbReference>
<proteinExistence type="predicted"/>
<name>A0AAU8RVR5_PSEPU</name>
<sequence length="131" mass="14610">MKHELTGMFEDVDRMSVDGFLSYLTDDVVFRFGNAPELRGKQAVREAIELFFSGIAGLKHDPQGVWSEGDTTVLRFDTHYTKLDGVILSVPCCVVVQFDASRLIHDYRIHIDISSLFSKASVDAVLLQATA</sequence>
<dbReference type="Proteomes" id="UP000033260">
    <property type="component" value="Chromosome"/>
</dbReference>
<organism evidence="2 3">
    <name type="scientific">Pseudomonas putida S13.1.2</name>
    <dbReference type="NCBI Taxonomy" id="1384061"/>
    <lineage>
        <taxon>Bacteria</taxon>
        <taxon>Pseudomonadati</taxon>
        <taxon>Pseudomonadota</taxon>
        <taxon>Gammaproteobacteria</taxon>
        <taxon>Pseudomonadales</taxon>
        <taxon>Pseudomonadaceae</taxon>
        <taxon>Pseudomonas</taxon>
    </lineage>
</organism>
<reference evidence="2 3" key="1">
    <citation type="submission" date="2015-02" db="EMBL/GenBank/DDBJ databases">
        <title>Complete Genome Sequencing of Pseudomonas putida S13.1.2.</title>
        <authorList>
            <person name="Chong T.M."/>
            <person name="Chan K.G."/>
            <person name="Dessaux Y."/>
        </authorList>
    </citation>
    <scope>NUCLEOTIDE SEQUENCE [LARGE SCALE GENOMIC DNA]</scope>
    <source>
        <strain evidence="2 3">S13.1.2</strain>
    </source>
</reference>
<accession>A0AAU8RVR5</accession>
<evidence type="ECO:0000259" key="1">
    <source>
        <dbReference type="Pfam" id="PF12680"/>
    </source>
</evidence>
<dbReference type="AlphaFoldDB" id="A0AAU8RVR5"/>
<dbReference type="SUPFAM" id="SSF54427">
    <property type="entry name" value="NTF2-like"/>
    <property type="match status" value="1"/>
</dbReference>
<feature type="domain" description="SnoaL-like" evidence="1">
    <location>
        <begin position="7"/>
        <end position="101"/>
    </location>
</feature>
<keyword evidence="2" id="KW-0413">Isomerase</keyword>
<dbReference type="Pfam" id="PF12680">
    <property type="entry name" value="SnoaL_2"/>
    <property type="match status" value="1"/>
</dbReference>
<dbReference type="RefSeq" id="WP_019470806.1">
    <property type="nucleotide sequence ID" value="NZ_CP010979.1"/>
</dbReference>
<dbReference type="Gene3D" id="3.10.450.50">
    <property type="match status" value="1"/>
</dbReference>
<evidence type="ECO:0000313" key="3">
    <source>
        <dbReference type="Proteomes" id="UP000033260"/>
    </source>
</evidence>
<evidence type="ECO:0000313" key="2">
    <source>
        <dbReference type="EMBL" id="AJQ47137.1"/>
    </source>
</evidence>
<protein>
    <submittedName>
        <fullName evidence="2">Ketosteroid isomerase</fullName>
    </submittedName>
</protein>